<dbReference type="EMBL" id="KN837525">
    <property type="protein sequence ID" value="KIJ24154.1"/>
    <property type="molecule type" value="Genomic_DNA"/>
</dbReference>
<dbReference type="HOGENOM" id="CLU_165186_0_0_1"/>
<name>A0A0C9TQD1_SPHS4</name>
<dbReference type="AlphaFoldDB" id="A0A0C9TQD1"/>
<sequence length="107" mass="11840">MDEHRLSTMNLQRQIGGPLPSIGDHKQFAMAVATYDVPQIRQPVQIALSQSASLKEIVRRIELTMAGLMKIHSYEPIQENDFDLSLLCLQLGGPKLVYALQHAGISG</sequence>
<evidence type="ECO:0000313" key="1">
    <source>
        <dbReference type="EMBL" id="KIJ24154.1"/>
    </source>
</evidence>
<gene>
    <name evidence="1" type="ORF">M422DRAFT_275127</name>
</gene>
<dbReference type="OrthoDB" id="3048541at2759"/>
<evidence type="ECO:0000313" key="2">
    <source>
        <dbReference type="Proteomes" id="UP000054279"/>
    </source>
</evidence>
<protein>
    <submittedName>
        <fullName evidence="1">Uncharacterized protein</fullName>
    </submittedName>
</protein>
<reference evidence="1 2" key="1">
    <citation type="submission" date="2014-06" db="EMBL/GenBank/DDBJ databases">
        <title>Evolutionary Origins and Diversification of the Mycorrhizal Mutualists.</title>
        <authorList>
            <consortium name="DOE Joint Genome Institute"/>
            <consortium name="Mycorrhizal Genomics Consortium"/>
            <person name="Kohler A."/>
            <person name="Kuo A."/>
            <person name="Nagy L.G."/>
            <person name="Floudas D."/>
            <person name="Copeland A."/>
            <person name="Barry K.W."/>
            <person name="Cichocki N."/>
            <person name="Veneault-Fourrey C."/>
            <person name="LaButti K."/>
            <person name="Lindquist E.A."/>
            <person name="Lipzen A."/>
            <person name="Lundell T."/>
            <person name="Morin E."/>
            <person name="Murat C."/>
            <person name="Riley R."/>
            <person name="Ohm R."/>
            <person name="Sun H."/>
            <person name="Tunlid A."/>
            <person name="Henrissat B."/>
            <person name="Grigoriev I.V."/>
            <person name="Hibbett D.S."/>
            <person name="Martin F."/>
        </authorList>
    </citation>
    <scope>NUCLEOTIDE SEQUENCE [LARGE SCALE GENOMIC DNA]</scope>
    <source>
        <strain evidence="1 2">SS14</strain>
    </source>
</reference>
<keyword evidence="2" id="KW-1185">Reference proteome</keyword>
<organism evidence="1 2">
    <name type="scientific">Sphaerobolus stellatus (strain SS14)</name>
    <dbReference type="NCBI Taxonomy" id="990650"/>
    <lineage>
        <taxon>Eukaryota</taxon>
        <taxon>Fungi</taxon>
        <taxon>Dikarya</taxon>
        <taxon>Basidiomycota</taxon>
        <taxon>Agaricomycotina</taxon>
        <taxon>Agaricomycetes</taxon>
        <taxon>Phallomycetidae</taxon>
        <taxon>Geastrales</taxon>
        <taxon>Sphaerobolaceae</taxon>
        <taxon>Sphaerobolus</taxon>
    </lineage>
</organism>
<accession>A0A0C9TQD1</accession>
<proteinExistence type="predicted"/>
<dbReference type="Proteomes" id="UP000054279">
    <property type="component" value="Unassembled WGS sequence"/>
</dbReference>